<proteinExistence type="predicted"/>
<feature type="compositionally biased region" description="Basic and acidic residues" evidence="1">
    <location>
        <begin position="124"/>
        <end position="134"/>
    </location>
</feature>
<keyword evidence="3" id="KW-1185">Reference proteome</keyword>
<feature type="compositionally biased region" description="Polar residues" evidence="1">
    <location>
        <begin position="645"/>
        <end position="655"/>
    </location>
</feature>
<organism evidence="2 3">
    <name type="scientific">Mortierella isabellina</name>
    <name type="common">Filamentous fungus</name>
    <name type="synonym">Umbelopsis isabellina</name>
    <dbReference type="NCBI Taxonomy" id="91625"/>
    <lineage>
        <taxon>Eukaryota</taxon>
        <taxon>Fungi</taxon>
        <taxon>Fungi incertae sedis</taxon>
        <taxon>Mucoromycota</taxon>
        <taxon>Mucoromycotina</taxon>
        <taxon>Umbelopsidomycetes</taxon>
        <taxon>Umbelopsidales</taxon>
        <taxon>Umbelopsidaceae</taxon>
        <taxon>Umbelopsis</taxon>
    </lineage>
</organism>
<reference evidence="2" key="1">
    <citation type="submission" date="2020-12" db="EMBL/GenBank/DDBJ databases">
        <title>Metabolic potential, ecology and presence of endohyphal bacteria is reflected in genomic diversity of Mucoromycotina.</title>
        <authorList>
            <person name="Muszewska A."/>
            <person name="Okrasinska A."/>
            <person name="Steczkiewicz K."/>
            <person name="Drgas O."/>
            <person name="Orlowska M."/>
            <person name="Perlinska-Lenart U."/>
            <person name="Aleksandrzak-Piekarczyk T."/>
            <person name="Szatraj K."/>
            <person name="Zielenkiewicz U."/>
            <person name="Pilsyk S."/>
            <person name="Malc E."/>
            <person name="Mieczkowski P."/>
            <person name="Kruszewska J.S."/>
            <person name="Biernat P."/>
            <person name="Pawlowska J."/>
        </authorList>
    </citation>
    <scope>NUCLEOTIDE SEQUENCE</scope>
    <source>
        <strain evidence="2">WA0000067209</strain>
    </source>
</reference>
<feature type="compositionally biased region" description="Low complexity" evidence="1">
    <location>
        <begin position="40"/>
        <end position="57"/>
    </location>
</feature>
<evidence type="ECO:0000313" key="2">
    <source>
        <dbReference type="EMBL" id="KAG2172892.1"/>
    </source>
</evidence>
<feature type="compositionally biased region" description="Polar residues" evidence="1">
    <location>
        <begin position="364"/>
        <end position="396"/>
    </location>
</feature>
<feature type="compositionally biased region" description="Basic and acidic residues" evidence="1">
    <location>
        <begin position="348"/>
        <end position="363"/>
    </location>
</feature>
<feature type="region of interest" description="Disordered" evidence="1">
    <location>
        <begin position="1"/>
        <end position="60"/>
    </location>
</feature>
<feature type="compositionally biased region" description="Basic and acidic residues" evidence="1">
    <location>
        <begin position="250"/>
        <end position="270"/>
    </location>
</feature>
<feature type="region of interest" description="Disordered" evidence="1">
    <location>
        <begin position="75"/>
        <end position="408"/>
    </location>
</feature>
<evidence type="ECO:0000256" key="1">
    <source>
        <dbReference type="SAM" id="MobiDB-lite"/>
    </source>
</evidence>
<feature type="compositionally biased region" description="Polar residues" evidence="1">
    <location>
        <begin position="314"/>
        <end position="326"/>
    </location>
</feature>
<feature type="compositionally biased region" description="Acidic residues" evidence="1">
    <location>
        <begin position="170"/>
        <end position="196"/>
    </location>
</feature>
<feature type="compositionally biased region" description="Acidic residues" evidence="1">
    <location>
        <begin position="796"/>
        <end position="805"/>
    </location>
</feature>
<feature type="region of interest" description="Disordered" evidence="1">
    <location>
        <begin position="618"/>
        <end position="663"/>
    </location>
</feature>
<dbReference type="OrthoDB" id="2395256at2759"/>
<feature type="compositionally biased region" description="Low complexity" evidence="1">
    <location>
        <begin position="781"/>
        <end position="795"/>
    </location>
</feature>
<feature type="compositionally biased region" description="Polar residues" evidence="1">
    <location>
        <begin position="148"/>
        <end position="169"/>
    </location>
</feature>
<gene>
    <name evidence="2" type="ORF">INT43_000242</name>
</gene>
<protein>
    <submittedName>
        <fullName evidence="2">Uncharacterized protein</fullName>
    </submittedName>
</protein>
<sequence>MRPRYNYTSPPNQAEQPSQEPSPIQRRPLRQWRKAEPYQQFSSPFQARSSSPASSISTDLGAFLSPVPVQGVQGFRASTPRIHHQPPESISSQSFVEEASIPSPEQSYADWAAHENILSQPQHELTDLEDRPKSETSSWSFADAASINHPSVQGLSNSRPPSRYFSSESEPADDSGPEEGSDVEGEVSGDEEEDEDVIPRPLRHKPTPEGRRSEQSQVSQRHLLSSSFEHPDTTLWQKRGSANTSLLSQRLDRYRKDSILSRLDQLKDSPDQAASPEEGHYPMSDSYRQMESRQSHNSLRSRSQFRETLRANMASRQSDVNSGMRRSQTDLRLALGPHHRRTPLGSRAESRRSAAKFDDENRSKTSTPSQYRGILRQSTRYVPSRNFASSPYSQSQKPEETRSSDLTHIKQSQAKAIGKTLEKLETLLDGDTSVIQESDVKKQASHDERRWPVETYDDPTSAVAKTQHLLERIWQLQRSLDSKETELLDVRQHARWLEEQLQTARRRIDKLEYDAETRHQLQARLLTTESSANQANQRVSELLQMNFKLVQDHEGLMRQVGQQAAITGSLGRETPWRVREKIALSQASGDFTNTRMAEVQDRLRKLWDDSKQLEEYVKERSASRLSTRSPMPDTRMRPRNPSPRLLTQQQNGYQSSDDEDNESTAEDLVDLLKMLKNESEQHRHQLVKTVQLLAANVSGDEDASQDHAVRIPHGLGSLVTKIRKMEHRYEERERQLNKIIGINRRKNKQDVLSWKKRWENETREWPTAVKPLLTQLDSQESGNSGQDSDNNSQGDAEAEEQDEDDDLVAAVGHRLASASLQDFDAYVKSSTLDQQVDTLWLYITMSSATGGGLETIDDSRLGGLDGGYDDGMKAAICSWRNDAKVGYRFGEVGTEGGVFLCDLLINAGRESYPP</sequence>
<feature type="compositionally biased region" description="Polar residues" evidence="1">
    <location>
        <begin position="1"/>
        <end position="22"/>
    </location>
</feature>
<name>A0A8H7PFB0_MORIS</name>
<dbReference type="Proteomes" id="UP000654370">
    <property type="component" value="Unassembled WGS sequence"/>
</dbReference>
<feature type="compositionally biased region" description="Basic and acidic residues" evidence="1">
    <location>
        <begin position="397"/>
        <end position="408"/>
    </location>
</feature>
<accession>A0A8H7PFB0</accession>
<comment type="caution">
    <text evidence="2">The sequence shown here is derived from an EMBL/GenBank/DDBJ whole genome shotgun (WGS) entry which is preliminary data.</text>
</comment>
<feature type="compositionally biased region" description="Polar residues" evidence="1">
    <location>
        <begin position="215"/>
        <end position="248"/>
    </location>
</feature>
<feature type="region of interest" description="Disordered" evidence="1">
    <location>
        <begin position="777"/>
        <end position="805"/>
    </location>
</feature>
<evidence type="ECO:0000313" key="3">
    <source>
        <dbReference type="Proteomes" id="UP000654370"/>
    </source>
</evidence>
<dbReference type="AlphaFoldDB" id="A0A8H7PFB0"/>
<dbReference type="EMBL" id="JAEPQZ010000016">
    <property type="protein sequence ID" value="KAG2172892.1"/>
    <property type="molecule type" value="Genomic_DNA"/>
</dbReference>